<sequence>MRTLLQALFAAFFALATAGAVAADPGPARPMVKVEAGGHYRVVYDIHSDDMAAGISKGLYYARGLYEAFRKQGVAPGQIDARLVLHGDAAVMLLDDDTYQTATGDPFAVNPNAKIVQDLLDLGVGVEICHSAMKAKGWKPADVLPGVTIVHDGYTRLVKLQNDGYAYIGGF</sequence>
<feature type="chain" id="PRO_5020408592" evidence="1">
    <location>
        <begin position="23"/>
        <end position="171"/>
    </location>
</feature>
<evidence type="ECO:0000313" key="2">
    <source>
        <dbReference type="EMBL" id="TCJ11588.1"/>
    </source>
</evidence>
<gene>
    <name evidence="2" type="ORF">EZJ19_15035</name>
</gene>
<dbReference type="InterPro" id="IPR003787">
    <property type="entry name" value="Sulphur_relay_DsrE/F-like"/>
</dbReference>
<organism evidence="2 3">
    <name type="scientific">Parasulfuritortus cantonensis</name>
    <dbReference type="NCBI Taxonomy" id="2528202"/>
    <lineage>
        <taxon>Bacteria</taxon>
        <taxon>Pseudomonadati</taxon>
        <taxon>Pseudomonadota</taxon>
        <taxon>Betaproteobacteria</taxon>
        <taxon>Nitrosomonadales</taxon>
        <taxon>Thiobacillaceae</taxon>
        <taxon>Parasulfuritortus</taxon>
    </lineage>
</organism>
<evidence type="ECO:0000313" key="3">
    <source>
        <dbReference type="Proteomes" id="UP000295443"/>
    </source>
</evidence>
<dbReference type="Proteomes" id="UP000295443">
    <property type="component" value="Unassembled WGS sequence"/>
</dbReference>
<dbReference type="Gene3D" id="3.40.1260.10">
    <property type="entry name" value="DsrEFH-like"/>
    <property type="match status" value="1"/>
</dbReference>
<protein>
    <submittedName>
        <fullName evidence="2">Uncharacterized protein</fullName>
    </submittedName>
</protein>
<reference evidence="2 3" key="1">
    <citation type="submission" date="2019-03" db="EMBL/GenBank/DDBJ databases">
        <title>Genome sequence of Thiobacillaceae bacterium LSR1, a sulfur-oxidizing bacterium isolated from freshwater sediment.</title>
        <authorList>
            <person name="Li S."/>
        </authorList>
    </citation>
    <scope>NUCLEOTIDE SEQUENCE [LARGE SCALE GENOMIC DNA]</scope>
    <source>
        <strain evidence="2 3">LSR1</strain>
    </source>
</reference>
<dbReference type="EMBL" id="SJZB01000052">
    <property type="protein sequence ID" value="TCJ11588.1"/>
    <property type="molecule type" value="Genomic_DNA"/>
</dbReference>
<dbReference type="RefSeq" id="WP_131449028.1">
    <property type="nucleotide sequence ID" value="NZ_SJZB01000052.1"/>
</dbReference>
<dbReference type="PANTHER" id="PTHR37691">
    <property type="entry name" value="BLR3518 PROTEIN"/>
    <property type="match status" value="1"/>
</dbReference>
<dbReference type="InterPro" id="IPR027396">
    <property type="entry name" value="DsrEFH-like"/>
</dbReference>
<name>A0A4R1B5X6_9PROT</name>
<keyword evidence="1" id="KW-0732">Signal</keyword>
<dbReference type="Pfam" id="PF02635">
    <property type="entry name" value="DsrE"/>
    <property type="match status" value="1"/>
</dbReference>
<dbReference type="SUPFAM" id="SSF75169">
    <property type="entry name" value="DsrEFH-like"/>
    <property type="match status" value="1"/>
</dbReference>
<proteinExistence type="predicted"/>
<keyword evidence="3" id="KW-1185">Reference proteome</keyword>
<dbReference type="AlphaFoldDB" id="A0A4R1B5X6"/>
<comment type="caution">
    <text evidence="2">The sequence shown here is derived from an EMBL/GenBank/DDBJ whole genome shotgun (WGS) entry which is preliminary data.</text>
</comment>
<accession>A0A4R1B5X6</accession>
<feature type="signal peptide" evidence="1">
    <location>
        <begin position="1"/>
        <end position="22"/>
    </location>
</feature>
<dbReference type="PANTHER" id="PTHR37691:SF1">
    <property type="entry name" value="BLR3518 PROTEIN"/>
    <property type="match status" value="1"/>
</dbReference>
<dbReference type="OrthoDB" id="14053at2"/>
<evidence type="ECO:0000256" key="1">
    <source>
        <dbReference type="SAM" id="SignalP"/>
    </source>
</evidence>